<proteinExistence type="predicted"/>
<accession>A0ABD3GF39</accession>
<keyword evidence="3" id="KW-1185">Reference proteome</keyword>
<name>A0ABD3GF39_9MARC</name>
<dbReference type="AlphaFoldDB" id="A0ABD3GF39"/>
<feature type="domain" description="Reverse transcriptase" evidence="1">
    <location>
        <begin position="114"/>
        <end position="199"/>
    </location>
</feature>
<dbReference type="InterPro" id="IPR043502">
    <property type="entry name" value="DNA/RNA_pol_sf"/>
</dbReference>
<dbReference type="Pfam" id="PF00078">
    <property type="entry name" value="RVT_1"/>
    <property type="match status" value="1"/>
</dbReference>
<evidence type="ECO:0000313" key="2">
    <source>
        <dbReference type="EMBL" id="KAL3675799.1"/>
    </source>
</evidence>
<dbReference type="CDD" id="cd01650">
    <property type="entry name" value="RT_nLTR_like"/>
    <property type="match status" value="1"/>
</dbReference>
<sequence length="203" mass="23803">MYVTSRLFGGRSRSTHGGRLARQQIFHLVVRRLEAIESSRLDEVPSDEEIDKTVHSLKKGKAPDLDGVTTDFILECWDVVRPECIQMVRYFWERKSLLLKDTDGCIKLLAKNEDRQWLKNWRPITLMSCTYKIISKLIANRLKKFLPHLIDVEQTGFVQGRRIEDNILTLRTAEEWSKVANEKNLFIKLDFTKAFDRVSFIFI</sequence>
<reference evidence="2 3" key="1">
    <citation type="submission" date="2024-09" db="EMBL/GenBank/DDBJ databases">
        <title>Chromosome-scale assembly of Riccia sorocarpa.</title>
        <authorList>
            <person name="Paukszto L."/>
        </authorList>
    </citation>
    <scope>NUCLEOTIDE SEQUENCE [LARGE SCALE GENOMIC DNA]</scope>
    <source>
        <strain evidence="2">LP-2024</strain>
        <tissue evidence="2">Aerial parts of the thallus</tissue>
    </source>
</reference>
<organism evidence="2 3">
    <name type="scientific">Riccia sorocarpa</name>
    <dbReference type="NCBI Taxonomy" id="122646"/>
    <lineage>
        <taxon>Eukaryota</taxon>
        <taxon>Viridiplantae</taxon>
        <taxon>Streptophyta</taxon>
        <taxon>Embryophyta</taxon>
        <taxon>Marchantiophyta</taxon>
        <taxon>Marchantiopsida</taxon>
        <taxon>Marchantiidae</taxon>
        <taxon>Marchantiales</taxon>
        <taxon>Ricciaceae</taxon>
        <taxon>Riccia</taxon>
    </lineage>
</organism>
<dbReference type="SUPFAM" id="SSF56672">
    <property type="entry name" value="DNA/RNA polymerases"/>
    <property type="match status" value="1"/>
</dbReference>
<protein>
    <recommendedName>
        <fullName evidence="1">Reverse transcriptase domain-containing protein</fullName>
    </recommendedName>
</protein>
<comment type="caution">
    <text evidence="2">The sequence shown here is derived from an EMBL/GenBank/DDBJ whole genome shotgun (WGS) entry which is preliminary data.</text>
</comment>
<dbReference type="PANTHER" id="PTHR31635:SF196">
    <property type="entry name" value="REVERSE TRANSCRIPTASE DOMAIN-CONTAINING PROTEIN-RELATED"/>
    <property type="match status" value="1"/>
</dbReference>
<evidence type="ECO:0000313" key="3">
    <source>
        <dbReference type="Proteomes" id="UP001633002"/>
    </source>
</evidence>
<dbReference type="InterPro" id="IPR000477">
    <property type="entry name" value="RT_dom"/>
</dbReference>
<dbReference type="EMBL" id="JBJQOH010000008">
    <property type="protein sequence ID" value="KAL3675799.1"/>
    <property type="molecule type" value="Genomic_DNA"/>
</dbReference>
<dbReference type="PANTHER" id="PTHR31635">
    <property type="entry name" value="REVERSE TRANSCRIPTASE DOMAIN-CONTAINING PROTEIN-RELATED"/>
    <property type="match status" value="1"/>
</dbReference>
<gene>
    <name evidence="2" type="ORF">R1sor_025747</name>
</gene>
<evidence type="ECO:0000259" key="1">
    <source>
        <dbReference type="Pfam" id="PF00078"/>
    </source>
</evidence>
<dbReference type="Proteomes" id="UP001633002">
    <property type="component" value="Unassembled WGS sequence"/>
</dbReference>